<keyword evidence="2" id="KW-0677">Repeat</keyword>
<feature type="region of interest" description="Disordered" evidence="6">
    <location>
        <begin position="975"/>
        <end position="997"/>
    </location>
</feature>
<feature type="region of interest" description="Disordered" evidence="6">
    <location>
        <begin position="1185"/>
        <end position="1207"/>
    </location>
</feature>
<dbReference type="InterPro" id="IPR036322">
    <property type="entry name" value="WD40_repeat_dom_sf"/>
</dbReference>
<evidence type="ECO:0000256" key="4">
    <source>
        <dbReference type="PROSITE-ProRule" id="PRU00221"/>
    </source>
</evidence>
<keyword evidence="1 4" id="KW-0853">WD repeat</keyword>
<dbReference type="Pfam" id="PF00400">
    <property type="entry name" value="WD40"/>
    <property type="match status" value="2"/>
</dbReference>
<feature type="region of interest" description="Disordered" evidence="6">
    <location>
        <begin position="1055"/>
        <end position="1079"/>
    </location>
</feature>
<dbReference type="PROSITE" id="PS50082">
    <property type="entry name" value="WD_REPEATS_2"/>
    <property type="match status" value="2"/>
</dbReference>
<proteinExistence type="predicted"/>
<feature type="compositionally biased region" description="Basic and acidic residues" evidence="6">
    <location>
        <begin position="698"/>
        <end position="714"/>
    </location>
</feature>
<accession>G0UV95</accession>
<evidence type="ECO:0000256" key="2">
    <source>
        <dbReference type="ARBA" id="ARBA00022737"/>
    </source>
</evidence>
<feature type="repeat" description="WD" evidence="4">
    <location>
        <begin position="190"/>
        <end position="224"/>
    </location>
</feature>
<dbReference type="PANTHER" id="PTHR44489:SF11">
    <property type="entry name" value="WD REPEAT DOMAIN 86"/>
    <property type="match status" value="1"/>
</dbReference>
<feature type="compositionally biased region" description="Basic and acidic residues" evidence="6">
    <location>
        <begin position="1315"/>
        <end position="1329"/>
    </location>
</feature>
<feature type="coiled-coil region" evidence="5">
    <location>
        <begin position="2040"/>
        <end position="2074"/>
    </location>
</feature>
<feature type="repeat" description="WD" evidence="4">
    <location>
        <begin position="241"/>
        <end position="282"/>
    </location>
</feature>
<dbReference type="PROSITE" id="PS50294">
    <property type="entry name" value="WD_REPEATS_REGION"/>
    <property type="match status" value="2"/>
</dbReference>
<feature type="region of interest" description="Disordered" evidence="6">
    <location>
        <begin position="698"/>
        <end position="745"/>
    </location>
</feature>
<evidence type="ECO:0000256" key="3">
    <source>
        <dbReference type="ARBA" id="ARBA00022980"/>
    </source>
</evidence>
<feature type="coiled-coil region" evidence="5">
    <location>
        <begin position="1553"/>
        <end position="1587"/>
    </location>
</feature>
<gene>
    <name evidence="8" type="ORF">TCIL3000_10_690</name>
</gene>
<name>G0UV95_TRYCI</name>
<evidence type="ECO:0000313" key="8">
    <source>
        <dbReference type="EMBL" id="CCC93310.1"/>
    </source>
</evidence>
<dbReference type="SUPFAM" id="SSF50978">
    <property type="entry name" value="WD40 repeat-like"/>
    <property type="match status" value="1"/>
</dbReference>
<feature type="compositionally biased region" description="Polar residues" evidence="6">
    <location>
        <begin position="2146"/>
        <end position="2162"/>
    </location>
</feature>
<dbReference type="InterPro" id="IPR019775">
    <property type="entry name" value="WD40_repeat_CS"/>
</dbReference>
<dbReference type="PROSITE" id="PS00678">
    <property type="entry name" value="WD_REPEATS_1"/>
    <property type="match status" value="1"/>
</dbReference>
<dbReference type="InterPro" id="IPR056614">
    <property type="entry name" value="FAZ1_cons"/>
</dbReference>
<feature type="compositionally biased region" description="Basic and acidic residues" evidence="6">
    <location>
        <begin position="1445"/>
        <end position="1459"/>
    </location>
</feature>
<feature type="compositionally biased region" description="Basic and acidic residues" evidence="6">
    <location>
        <begin position="1185"/>
        <end position="1199"/>
    </location>
</feature>
<feature type="domain" description="Flagellar attachment zone protein 1 conserved" evidence="7">
    <location>
        <begin position="493"/>
        <end position="585"/>
    </location>
</feature>
<dbReference type="EMBL" id="HE575323">
    <property type="protein sequence ID" value="CCC93310.1"/>
    <property type="molecule type" value="Genomic_DNA"/>
</dbReference>
<feature type="region of interest" description="Disordered" evidence="6">
    <location>
        <begin position="1315"/>
        <end position="1337"/>
    </location>
</feature>
<feature type="region of interest" description="Disordered" evidence="6">
    <location>
        <begin position="2085"/>
        <end position="2162"/>
    </location>
</feature>
<keyword evidence="5" id="KW-0175">Coiled coil</keyword>
<evidence type="ECO:0000259" key="7">
    <source>
        <dbReference type="Pfam" id="PF23398"/>
    </source>
</evidence>
<dbReference type="InterPro" id="IPR044715">
    <property type="entry name" value="WDR86-like"/>
</dbReference>
<feature type="region of interest" description="Disordered" evidence="6">
    <location>
        <begin position="602"/>
        <end position="621"/>
    </location>
</feature>
<reference evidence="8" key="1">
    <citation type="journal article" date="2012" name="Proc. Natl. Acad. Sci. U.S.A.">
        <title>Antigenic diversity is generated by distinct evolutionary mechanisms in African trypanosome species.</title>
        <authorList>
            <person name="Jackson A.P."/>
            <person name="Berry A."/>
            <person name="Aslett M."/>
            <person name="Allison H.C."/>
            <person name="Burton P."/>
            <person name="Vavrova-Anderson J."/>
            <person name="Brown R."/>
            <person name="Browne H."/>
            <person name="Corton N."/>
            <person name="Hauser H."/>
            <person name="Gamble J."/>
            <person name="Gilderthorp R."/>
            <person name="Marcello L."/>
            <person name="McQuillan J."/>
            <person name="Otto T.D."/>
            <person name="Quail M.A."/>
            <person name="Sanders M.J."/>
            <person name="van Tonder A."/>
            <person name="Ginger M.L."/>
            <person name="Field M.C."/>
            <person name="Barry J.D."/>
            <person name="Hertz-Fowler C."/>
            <person name="Berriman M."/>
        </authorList>
    </citation>
    <scope>NUCLEOTIDE SEQUENCE</scope>
    <source>
        <strain evidence="8">IL3000</strain>
    </source>
</reference>
<dbReference type="PANTHER" id="PTHR44489">
    <property type="match status" value="1"/>
</dbReference>
<dbReference type="VEuPathDB" id="TriTrypDB:TcIL3000_10_690"/>
<feature type="region of interest" description="Disordered" evidence="6">
    <location>
        <begin position="894"/>
        <end position="950"/>
    </location>
</feature>
<dbReference type="CDD" id="cd00200">
    <property type="entry name" value="WD40"/>
    <property type="match status" value="1"/>
</dbReference>
<dbReference type="InterPro" id="IPR001680">
    <property type="entry name" value="WD40_rpt"/>
</dbReference>
<feature type="region of interest" description="Disordered" evidence="6">
    <location>
        <begin position="433"/>
        <end position="454"/>
    </location>
</feature>
<keyword evidence="3" id="KW-0689">Ribosomal protein</keyword>
<evidence type="ECO:0000256" key="6">
    <source>
        <dbReference type="SAM" id="MobiDB-lite"/>
    </source>
</evidence>
<feature type="compositionally biased region" description="Basic and acidic residues" evidence="6">
    <location>
        <begin position="975"/>
        <end position="989"/>
    </location>
</feature>
<keyword evidence="3" id="KW-0687">Ribonucleoprotein</keyword>
<dbReference type="Gene3D" id="2.130.10.10">
    <property type="entry name" value="YVTN repeat-like/Quinoprotein amine dehydrogenase"/>
    <property type="match status" value="1"/>
</dbReference>
<feature type="compositionally biased region" description="Basic and acidic residues" evidence="6">
    <location>
        <begin position="735"/>
        <end position="745"/>
    </location>
</feature>
<feature type="coiled-coil region" evidence="5">
    <location>
        <begin position="1808"/>
        <end position="1835"/>
    </location>
</feature>
<protein>
    <recommendedName>
        <fullName evidence="7">Flagellar attachment zone protein 1 conserved domain-containing protein</fullName>
    </recommendedName>
</protein>
<feature type="coiled-coil region" evidence="5">
    <location>
        <begin position="1933"/>
        <end position="2014"/>
    </location>
</feature>
<feature type="region of interest" description="Disordered" evidence="6">
    <location>
        <begin position="1445"/>
        <end position="1467"/>
    </location>
</feature>
<dbReference type="InterPro" id="IPR015943">
    <property type="entry name" value="WD40/YVTN_repeat-like_dom_sf"/>
</dbReference>
<feature type="compositionally biased region" description="Basic and acidic residues" evidence="6">
    <location>
        <begin position="1055"/>
        <end position="1069"/>
    </location>
</feature>
<evidence type="ECO:0000256" key="1">
    <source>
        <dbReference type="ARBA" id="ARBA00022574"/>
    </source>
</evidence>
<dbReference type="GO" id="GO:0005840">
    <property type="term" value="C:ribosome"/>
    <property type="evidence" value="ECO:0007669"/>
    <property type="project" value="UniProtKB-KW"/>
</dbReference>
<evidence type="ECO:0000256" key="5">
    <source>
        <dbReference type="SAM" id="Coils"/>
    </source>
</evidence>
<sequence length="2182" mass="251042">MVLVRGAKTPTYQHLYVNQVRSPRRPPVRGGSAQRNVFLRHDRQLTMFSPQDGASSKTRIMDVVPLFSFDATARCMESVGGRSVWTADFDGSIRVRNATKGNELRILEGRDGCFCTCILHVKSSNAVWLSFSDGFVRVYDVVTYALLDEFTKHDKAVECMLELEGRVYTGGRDWQIFQWNPDTFTCERHFSGHNNAVRCMCSYIGETGAVLFSGGDDGTVRAWDPYPSQKVKEDNGNIHTFEGHSQGVLALALVATNNRLWSGGEDTTIRVWDLQTLSCVTVLEIHSAPVNCLAVIGSRVWSGDKHGKAFLWDVKTMTPIKDLSSYMTNSPMSLLSICQVKSVTSWRVWMACSGGNICCWNADANPLVFEGCGTGAELMDVGEAFHLVRENKALREELDRLNGYATRGGEDGTPQRFKGALATSRWRARSASYAYPTGQHPSRNGSRERQASYSAERENAGMRFLNSSSFSGEPPVQATATVRVNRENESQVVISTHERFFYGESWESVLKHNLDELRNVLGREGSFALDIPMEHLKLKELRIDDTGRGFFVTLEVRHSMGITNQEVDTMLREYPFVEVYELYGRCLAKKLILYGELPAADEDRSKKQTGTQQQADGLHKVQQDVDKLIRENKELQKKLAKAAEKASKISDEEKQNIVAYYEENKVRPRIVQLEKTAMEKEEKIKGLRKELEVARREMKSIQDASEKADNKGDGNVHSSPVKKVQNSQKRASSVGKDKQKLQDDLDAFRRENQILKDRLERVSGQFRGAANVKTHEERKILLKYEREDVKPRIKRLEEALSQKEKHIKNIENELDAAQREVKAMQEKSAKEKAALESEERQRTNTRQEDKQLTDYQKEKQKLQDETNRYKKECETLKEHLKTVKRKMNKLLSIHQKHNTNTSPISFEDSDAHRHHKQDEHEEEPSTLHRKANVTHEEREAGNAGDAVNSKQHPEYEIQALKQTLQQLKEAIKKKEDEATSLTKENEELRTNNNQLRNHNKSILTQQKASYEHMLATYEEEDVKPRIEKLEQAVAQRDEALLAKEKLIKRLEKDLDSARHEARAARRDSTKSGSSSINKAEDAHMKELEALRQKVEALAQEKQRLQEEATHSRKECDVLKECLEEAKHSLSKQSHFDAEERRGMLTAYEEEDVKPRIEKLEHAVAQRDEALLAKEKLIKRLEKDLDSARHEARAARRDSTKSGSSSINKAEDAHMKELEALQQKVEALAQEKQRLQEEATHSRKECDVLKECLEEAKHSLSKQSHFDAEERRGMLTAYEEEDVKPRIEKLEHAVAQRDEALLAKEKLIKRLEKDLDSARHEARAARRDSTKSGSSSINKAEDAHMKELEALQQKVEALVQEKQRLQEEATHSRKECDVLKECLEEAKHSLSKQSHFDAEERRGMLTAYEEEDVKPRIEKLEQAVAQRDEALLAKEKLIKRLEKDLDSARHEARAARRDSTKSGSSSINKAEDAHMKELEALQQKVEALAQEKQRLQEEATHSRKECDVLKECLEEAKHSPSKQSHFDAEERRGILTAYEEEDVKPRIMLLKNILKEREEVLYCMENRIKLLEREVNFCRLELKAERKDVVRDCCPQDLVVPVEVSNDYGPLHSPHVVAESHKQRFSDAPCASGSWNTAVCGGDKEEMQLKRELSPAGEEKRSLLKFYEERDVKPRISLLERAVAERDRSLHTREEQIMMLKLWLDAARRDLQRDLVQRDTVSEELLTTLKDQLRSMEKENRRFQEETICFKRENDVLKQRLFDIERRIRRPSSFMESERQKVLCTYEEEHVRPRIARLERAVTQRDQTLHLKDEQIKELEKELNDLRLEGRQVCIDDTSNRTQFRDLDNALASEIIMIKEQMNTMAKEKLKMQDEVMCYRQENHALRERIAAINSKLKKCSIGDDVSYLKPKIMHLEQVVAQREQSLCSRDKKIEVLEKELEDIRRKVREAHDENVMNQAKAREKIEEKLQEEIQALQDRVGDMEMDRKRKEEEAISLKKDNEMLNNRIMELEASEGKLVIPLSASPNSVSTNREVLMTRLGTAIEQVHHVQREREAAERRVTVLQEDCRNLRMKLQSVSSYPSDFLSSRYHHSNQPRQLRSADESISMEQRPGGMTSFPDSTERLTDSVTTTPNKLSDCLAPFRGSSATTPSGIGNTGQQLSMEDESYVNMLSQHDEVSRRS</sequence>
<feature type="compositionally biased region" description="Basic and acidic residues" evidence="6">
    <location>
        <begin position="916"/>
        <end position="926"/>
    </location>
</feature>
<organism evidence="8">
    <name type="scientific">Trypanosoma congolense (strain IL3000)</name>
    <dbReference type="NCBI Taxonomy" id="1068625"/>
    <lineage>
        <taxon>Eukaryota</taxon>
        <taxon>Discoba</taxon>
        <taxon>Euglenozoa</taxon>
        <taxon>Kinetoplastea</taxon>
        <taxon>Metakinetoplastina</taxon>
        <taxon>Trypanosomatida</taxon>
        <taxon>Trypanosomatidae</taxon>
        <taxon>Trypanosoma</taxon>
        <taxon>Nannomonas</taxon>
    </lineage>
</organism>
<feature type="region of interest" description="Disordered" evidence="6">
    <location>
        <begin position="819"/>
        <end position="869"/>
    </location>
</feature>
<dbReference type="Pfam" id="PF23398">
    <property type="entry name" value="FAZ1_cons"/>
    <property type="match status" value="1"/>
</dbReference>
<feature type="compositionally biased region" description="Basic and acidic residues" evidence="6">
    <location>
        <begin position="445"/>
        <end position="454"/>
    </location>
</feature>
<dbReference type="SMART" id="SM00320">
    <property type="entry name" value="WD40"/>
    <property type="match status" value="5"/>
</dbReference>
<dbReference type="FunFam" id="2.130.10.10:FF:001232">
    <property type="entry name" value="WD domain, G-beta repeat, putative"/>
    <property type="match status" value="1"/>
</dbReference>